<dbReference type="PANTHER" id="PTHR12913:SF1">
    <property type="entry name" value="COLD SHOCK DOMAIN-CONTAINING PROTEIN E1"/>
    <property type="match status" value="1"/>
</dbReference>
<feature type="domain" description="CSD" evidence="6">
    <location>
        <begin position="65"/>
        <end position="129"/>
    </location>
</feature>
<dbReference type="SUPFAM" id="SSF50249">
    <property type="entry name" value="Nucleic acid-binding proteins"/>
    <property type="match status" value="1"/>
</dbReference>
<dbReference type="Gene3D" id="2.40.50.140">
    <property type="entry name" value="Nucleic acid-binding proteins"/>
    <property type="match status" value="1"/>
</dbReference>
<comment type="similarity">
    <text evidence="5">Belongs to the UNR family.</text>
</comment>
<dbReference type="InterPro" id="IPR011129">
    <property type="entry name" value="CSD"/>
</dbReference>
<dbReference type="SMART" id="SM00357">
    <property type="entry name" value="CSP"/>
    <property type="match status" value="1"/>
</dbReference>
<keyword evidence="8" id="KW-1185">Reference proteome</keyword>
<dbReference type="EMBL" id="JBDODL010006390">
    <property type="protein sequence ID" value="MES1923479.1"/>
    <property type="molecule type" value="Genomic_DNA"/>
</dbReference>
<accession>A0ABV2AUY5</accession>
<organism evidence="7 8">
    <name type="scientific">Bonamia ostreae</name>
    <dbReference type="NCBI Taxonomy" id="126728"/>
    <lineage>
        <taxon>Eukaryota</taxon>
        <taxon>Sar</taxon>
        <taxon>Rhizaria</taxon>
        <taxon>Endomyxa</taxon>
        <taxon>Ascetosporea</taxon>
        <taxon>Haplosporida</taxon>
        <taxon>Bonamia</taxon>
    </lineage>
</organism>
<reference evidence="7 8" key="1">
    <citation type="journal article" date="2024" name="BMC Biol.">
        <title>Comparative genomics of Ascetosporea gives new insight into the evolutionary basis for animal parasitism in Rhizaria.</title>
        <authorList>
            <person name="Hiltunen Thoren M."/>
            <person name="Onut-Brannstrom I."/>
            <person name="Alfjorden A."/>
            <person name="Peckova H."/>
            <person name="Swords F."/>
            <person name="Hooper C."/>
            <person name="Holzer A.S."/>
            <person name="Bass D."/>
            <person name="Burki F."/>
        </authorList>
    </citation>
    <scope>NUCLEOTIDE SEQUENCE [LARGE SCALE GENOMIC DNA]</scope>
    <source>
        <strain evidence="7">20-A016</strain>
    </source>
</reference>
<comment type="subcellular location">
    <subcellularLocation>
        <location evidence="1">Cytoplasm</location>
    </subcellularLocation>
</comment>
<evidence type="ECO:0000313" key="8">
    <source>
        <dbReference type="Proteomes" id="UP001439008"/>
    </source>
</evidence>
<evidence type="ECO:0000256" key="4">
    <source>
        <dbReference type="ARBA" id="ARBA00022884"/>
    </source>
</evidence>
<evidence type="ECO:0000256" key="3">
    <source>
        <dbReference type="ARBA" id="ARBA00022737"/>
    </source>
</evidence>
<keyword evidence="4" id="KW-0694">RNA-binding</keyword>
<feature type="non-terminal residue" evidence="7">
    <location>
        <position position="164"/>
    </location>
</feature>
<comment type="caution">
    <text evidence="7">The sequence shown here is derived from an EMBL/GenBank/DDBJ whole genome shotgun (WGS) entry which is preliminary data.</text>
</comment>
<dbReference type="Proteomes" id="UP001439008">
    <property type="component" value="Unassembled WGS sequence"/>
</dbReference>
<sequence>IFTLLKNKAKIDVKISYKQRNLVDPKIDIFEGDIVSFRKKFDLRFNGSVSAIQIVLIKPNESFKRSEGIVISLKRDFGFLTCLEYPDGLFFHFSSVVGDAKKSLSCNDEFSFEIKTDGNGKAIATRMIKLAKNTVQLDDIDSTPFIGKIINTGYSYKLDDDFLG</sequence>
<feature type="non-terminal residue" evidence="7">
    <location>
        <position position="1"/>
    </location>
</feature>
<dbReference type="InterPro" id="IPR002059">
    <property type="entry name" value="CSP_DNA-bd"/>
</dbReference>
<evidence type="ECO:0000256" key="1">
    <source>
        <dbReference type="ARBA" id="ARBA00004496"/>
    </source>
</evidence>
<evidence type="ECO:0000259" key="6">
    <source>
        <dbReference type="PROSITE" id="PS51857"/>
    </source>
</evidence>
<dbReference type="Pfam" id="PF00313">
    <property type="entry name" value="CSD"/>
    <property type="match status" value="1"/>
</dbReference>
<dbReference type="InterPro" id="IPR012340">
    <property type="entry name" value="NA-bd_OB-fold"/>
</dbReference>
<dbReference type="PANTHER" id="PTHR12913">
    <property type="entry name" value="UNR PROTEIN N-RAS UPSTREAM GENE PROTEIN"/>
    <property type="match status" value="1"/>
</dbReference>
<protein>
    <submittedName>
        <fullName evidence="7">Cold shock domain-containing protein E1</fullName>
    </submittedName>
</protein>
<evidence type="ECO:0000256" key="5">
    <source>
        <dbReference type="ARBA" id="ARBA00044751"/>
    </source>
</evidence>
<keyword evidence="3" id="KW-0677">Repeat</keyword>
<proteinExistence type="inferred from homology"/>
<evidence type="ECO:0000256" key="2">
    <source>
        <dbReference type="ARBA" id="ARBA00022490"/>
    </source>
</evidence>
<dbReference type="PROSITE" id="PS51857">
    <property type="entry name" value="CSD_2"/>
    <property type="match status" value="1"/>
</dbReference>
<keyword evidence="2" id="KW-0963">Cytoplasm</keyword>
<gene>
    <name evidence="7" type="primary">CSDE1_3</name>
    <name evidence="7" type="ORF">MHBO_005057</name>
</gene>
<evidence type="ECO:0000313" key="7">
    <source>
        <dbReference type="EMBL" id="MES1923479.1"/>
    </source>
</evidence>
<name>A0ABV2AUY5_9EUKA</name>